<dbReference type="Pfam" id="PF02259">
    <property type="entry name" value="FAT"/>
    <property type="match status" value="1"/>
</dbReference>
<dbReference type="GO" id="GO:0000124">
    <property type="term" value="C:SAGA complex"/>
    <property type="evidence" value="ECO:0007669"/>
    <property type="project" value="TreeGrafter"/>
</dbReference>
<keyword evidence="6" id="KW-1185">Reference proteome</keyword>
<dbReference type="CDD" id="cd05163">
    <property type="entry name" value="PIKK_TRRAP"/>
    <property type="match status" value="1"/>
</dbReference>
<feature type="compositionally biased region" description="Polar residues" evidence="2">
    <location>
        <begin position="2933"/>
        <end position="2945"/>
    </location>
</feature>
<dbReference type="GO" id="GO:0006355">
    <property type="term" value="P:regulation of DNA-templated transcription"/>
    <property type="evidence" value="ECO:0007669"/>
    <property type="project" value="TreeGrafter"/>
</dbReference>
<proteinExistence type="inferred from homology"/>
<dbReference type="InterPro" id="IPR014009">
    <property type="entry name" value="PIK_FAT"/>
</dbReference>
<evidence type="ECO:0000313" key="6">
    <source>
        <dbReference type="Proteomes" id="UP000305067"/>
    </source>
</evidence>
<evidence type="ECO:0000313" key="5">
    <source>
        <dbReference type="EMBL" id="TFL00523.1"/>
    </source>
</evidence>
<dbReference type="InterPro" id="IPR000403">
    <property type="entry name" value="PI3/4_kinase_cat_dom"/>
</dbReference>
<dbReference type="PROSITE" id="PS51189">
    <property type="entry name" value="FAT"/>
    <property type="match status" value="1"/>
</dbReference>
<dbReference type="SUPFAM" id="SSF48371">
    <property type="entry name" value="ARM repeat"/>
    <property type="match status" value="3"/>
</dbReference>
<evidence type="ECO:0000259" key="3">
    <source>
        <dbReference type="PROSITE" id="PS50290"/>
    </source>
</evidence>
<name>A0A5C3QEM1_9AGAR</name>
<evidence type="ECO:0000256" key="1">
    <source>
        <dbReference type="ARBA" id="ARBA00007234"/>
    </source>
</evidence>
<dbReference type="PROSITE" id="PS50290">
    <property type="entry name" value="PI3_4_KINASE_3"/>
    <property type="match status" value="1"/>
</dbReference>
<dbReference type="PANTHER" id="PTHR11139:SF1">
    <property type="entry name" value="TRANSFORMATION_TRANSCRIPTION DOMAIN-ASSOCIATED PROTEIN"/>
    <property type="match status" value="1"/>
</dbReference>
<reference evidence="5 6" key="1">
    <citation type="journal article" date="2019" name="Nat. Ecol. Evol.">
        <title>Megaphylogeny resolves global patterns of mushroom evolution.</title>
        <authorList>
            <person name="Varga T."/>
            <person name="Krizsan K."/>
            <person name="Foldi C."/>
            <person name="Dima B."/>
            <person name="Sanchez-Garcia M."/>
            <person name="Sanchez-Ramirez S."/>
            <person name="Szollosi G.J."/>
            <person name="Szarkandi J.G."/>
            <person name="Papp V."/>
            <person name="Albert L."/>
            <person name="Andreopoulos W."/>
            <person name="Angelini C."/>
            <person name="Antonin V."/>
            <person name="Barry K.W."/>
            <person name="Bougher N.L."/>
            <person name="Buchanan P."/>
            <person name="Buyck B."/>
            <person name="Bense V."/>
            <person name="Catcheside P."/>
            <person name="Chovatia M."/>
            <person name="Cooper J."/>
            <person name="Damon W."/>
            <person name="Desjardin D."/>
            <person name="Finy P."/>
            <person name="Geml J."/>
            <person name="Haridas S."/>
            <person name="Hughes K."/>
            <person name="Justo A."/>
            <person name="Karasinski D."/>
            <person name="Kautmanova I."/>
            <person name="Kiss B."/>
            <person name="Kocsube S."/>
            <person name="Kotiranta H."/>
            <person name="LaButti K.M."/>
            <person name="Lechner B.E."/>
            <person name="Liimatainen K."/>
            <person name="Lipzen A."/>
            <person name="Lukacs Z."/>
            <person name="Mihaltcheva S."/>
            <person name="Morgado L.N."/>
            <person name="Niskanen T."/>
            <person name="Noordeloos M.E."/>
            <person name="Ohm R.A."/>
            <person name="Ortiz-Santana B."/>
            <person name="Ovrebo C."/>
            <person name="Racz N."/>
            <person name="Riley R."/>
            <person name="Savchenko A."/>
            <person name="Shiryaev A."/>
            <person name="Soop K."/>
            <person name="Spirin V."/>
            <person name="Szebenyi C."/>
            <person name="Tomsovsky M."/>
            <person name="Tulloss R.E."/>
            <person name="Uehling J."/>
            <person name="Grigoriev I.V."/>
            <person name="Vagvolgyi C."/>
            <person name="Papp T."/>
            <person name="Martin F.M."/>
            <person name="Miettinen O."/>
            <person name="Hibbett D.S."/>
            <person name="Nagy L.G."/>
        </authorList>
    </citation>
    <scope>NUCLEOTIDE SEQUENCE [LARGE SCALE GENOMIC DNA]</scope>
    <source>
        <strain evidence="5 6">CBS 309.79</strain>
    </source>
</reference>
<feature type="domain" description="FAT" evidence="4">
    <location>
        <begin position="2355"/>
        <end position="2910"/>
    </location>
</feature>
<dbReference type="GO" id="GO:0035267">
    <property type="term" value="C:NuA4 histone acetyltransferase complex"/>
    <property type="evidence" value="ECO:0007669"/>
    <property type="project" value="TreeGrafter"/>
</dbReference>
<dbReference type="InterPro" id="IPR016024">
    <property type="entry name" value="ARM-type_fold"/>
</dbReference>
<dbReference type="EMBL" id="ML178828">
    <property type="protein sequence ID" value="TFL00523.1"/>
    <property type="molecule type" value="Genomic_DNA"/>
</dbReference>
<dbReference type="GO" id="GO:0006281">
    <property type="term" value="P:DNA repair"/>
    <property type="evidence" value="ECO:0007669"/>
    <property type="project" value="TreeGrafter"/>
</dbReference>
<evidence type="ECO:0008006" key="7">
    <source>
        <dbReference type="Google" id="ProtNLM"/>
    </source>
</evidence>
<accession>A0A5C3QEM1</accession>
<dbReference type="InterPro" id="IPR011009">
    <property type="entry name" value="Kinase-like_dom_sf"/>
</dbReference>
<dbReference type="Pfam" id="PF00454">
    <property type="entry name" value="PI3_PI4_kinase"/>
    <property type="match status" value="1"/>
</dbReference>
<feature type="domain" description="PI3K/PI4K catalytic" evidence="3">
    <location>
        <begin position="3139"/>
        <end position="3485"/>
    </location>
</feature>
<gene>
    <name evidence="5" type="ORF">BDV98DRAFT_605175</name>
</gene>
<dbReference type="InterPro" id="IPR046807">
    <property type="entry name" value="Tra1_central"/>
</dbReference>
<dbReference type="InterPro" id="IPR003151">
    <property type="entry name" value="PIK-rel_kinase_FAT"/>
</dbReference>
<evidence type="ECO:0000259" key="4">
    <source>
        <dbReference type="PROSITE" id="PS51189"/>
    </source>
</evidence>
<feature type="region of interest" description="Disordered" evidence="2">
    <location>
        <begin position="2926"/>
        <end position="2963"/>
    </location>
</feature>
<protein>
    <recommendedName>
        <fullName evidence="7">Atypical/PIKK/TRRAP protein kinase</fullName>
    </recommendedName>
</protein>
<organism evidence="5 6">
    <name type="scientific">Pterulicium gracile</name>
    <dbReference type="NCBI Taxonomy" id="1884261"/>
    <lineage>
        <taxon>Eukaryota</taxon>
        <taxon>Fungi</taxon>
        <taxon>Dikarya</taxon>
        <taxon>Basidiomycota</taxon>
        <taxon>Agaricomycotina</taxon>
        <taxon>Agaricomycetes</taxon>
        <taxon>Agaricomycetidae</taxon>
        <taxon>Agaricales</taxon>
        <taxon>Pleurotineae</taxon>
        <taxon>Pterulaceae</taxon>
        <taxon>Pterulicium</taxon>
    </lineage>
</organism>
<dbReference type="STRING" id="1884261.A0A5C3QEM1"/>
<dbReference type="Pfam" id="PF20206">
    <property type="entry name" value="Tra1_ring"/>
    <property type="match status" value="1"/>
</dbReference>
<dbReference type="Pfam" id="PF20175">
    <property type="entry name" value="Tra1_central"/>
    <property type="match status" value="1"/>
</dbReference>
<dbReference type="OrthoDB" id="5570127at2759"/>
<comment type="similarity">
    <text evidence="1">Belongs to the PI3/PI4-kinase family. TRA1 subfamily.</text>
</comment>
<dbReference type="GO" id="GO:0005634">
    <property type="term" value="C:nucleus"/>
    <property type="evidence" value="ECO:0007669"/>
    <property type="project" value="TreeGrafter"/>
</dbReference>
<dbReference type="SUPFAM" id="SSF56112">
    <property type="entry name" value="Protein kinase-like (PK-like)"/>
    <property type="match status" value="1"/>
</dbReference>
<dbReference type="Proteomes" id="UP000305067">
    <property type="component" value="Unassembled WGS sequence"/>
</dbReference>
<dbReference type="SMART" id="SM00146">
    <property type="entry name" value="PI3Kc"/>
    <property type="match status" value="1"/>
</dbReference>
<evidence type="ECO:0000256" key="2">
    <source>
        <dbReference type="SAM" id="MobiDB-lite"/>
    </source>
</evidence>
<dbReference type="InterPro" id="IPR050517">
    <property type="entry name" value="DDR_Repair_Kinase"/>
</dbReference>
<dbReference type="PANTHER" id="PTHR11139">
    <property type="entry name" value="ATAXIA TELANGIECTASIA MUTATED ATM -RELATED"/>
    <property type="match status" value="1"/>
</dbReference>
<sequence>MADQPQSSRMGELEQKASRISDPTLDFKAKHAAVVEFREALDSTRDTDAAHVLPQMVPSILDLLRTGQLTFQKESSEYQFRRGLVDILHRVPYTAEAIRPQGTAIGTSMLYLLRHDNEENGVVCAKIILDLVRGRLMSEQLINDFISAFRDCVAGIGSLVEEYLGDNPKPVDPNQSLPSSHSFKTLSEMSLIMVIISQMHRNVVAPTLRSTQEPAMLFLDLESPTQKRARHDVEAMGSFWSGMAPGVINVPMYTEFLTAQVKIVSYMTYVMRWSGEQAEVYGDPLTLASLRILQDLPANNVALRRDIMVVFRYLMSSNHRQVLSPQMDKLYNERVVLGTGLTSRETMRPTVFSAVADYVHHMRNELSTDQIARVVQVYSRLLHNPSMGNNLHTLFAKMVFNLFDTIMTKENPQAAVKTLLAILEVCVGRLETLAFVLQQVSSGMERSKKGEVDLMDTTLIEKARPIGGAVFAIEKGEDVINESRLIFRTMLHGFRVGLGHLKRCTDGRVDLDGTLVFRLFDSCVRIMSNLDLDGRNEEANGINEWFSGALLELNLHSFQEMWTHKVDLFFQCAQRRINLLAICNHLFMREICSPTLLAIILEYLIDRLPLLGEHDELTAAVALRLYKMAFAAVTTFPVPNEPILASHIGKLLMDCFPLAAKATRPVHYFHLLRTLFRAIGSGGGRFELLYKEVLPLLPEMLENLNRHLQTTEAVSRELIVELCLTVPLRLTHLLPHLTYLMRPLVLALQGSSELVSQGLRTLELCIDNLNADFLDPTLNTVLPELMDALHQLLKPLPGNHVHSHTTARVLGKLGGRNRRLLTRDLSLEHSSIANPPTFPILLEEMASRLDLKPVCAVALKVLKSGSVTDRANAYQYFESCIIVLLNESTATDGVEKCLGDCWQGIFEALHVPELEEQAAELIRRLAKIIFNPDLRPQSKNEPGRNLNVETLLDGLAQSLIQDRVEKYDRSKAIVQEIVKDHIANGPSGVRPQPEVIATLRRMMQKFSALCLEDSWFAKRAGCRGIRTMIDTPELGCRWLIERILDLVRTLIHVLKDVAPEMPHNTDEVLALLQRVIRIADTETRKEAPTRMQNLFYSLSGLFLFELSNSNAVVRTAVQECIVLLAELSGQTRHELLVKHRDRALQNLYNKPLRALPISIQIGIIEAIRYCMCLEPPLIEPDEALLRLLHESLALADAEDASLLGRNNARQSTAEVGKLRVACIKLLTASMPMTDFFAKQPQTRQRVTGVYFKSLYSMAADVKNVAHDGLRMVLTHQSRLPKELLQTGLRPILMNLADPKRLSVSGLEGLARLLELLTSYFKVEIGHKLLDHFRILADAQLLQASARLPLKDNEGINKLARLANIFHLLPPAAHQFLPDLVNVIVQTEATMQFSGPSPFSEPLARFLDRYPIDGAAYLIKNLNLPRYLRTLRSILQARLAPKLVHELVSLTDQLVTTCLRSTDAGLTMACLHLFHDLIDIDPSWLTLNPLVIDAICDLWRTEQLPPIETATLSMESIHKHATIIEIFTKALKLSPRIDLLFDIISIYNRNLAIDTVRVTHFLYQHVALSTDLMFRRNVLMRFLTWFENSSASWVEKAHFIRYIITPTLLCHASRGTGNAGLIDGDFIQRIRRMIWLPMLENIGFSETDDMVKIELLHLTTVLVQHYPGFLDQARKDIIKCANNYIDGAEDTIVKQTALLLSARFFVSFPCPPKFVIHSWNALLRPPPSEGRLVLRQEALSTIASILPRGDDGEYPEWAKCTRRLLSEDGYSPVITIYQLIVKHSDLFYAVRDRFVPHIANNLARLGLNSNATTDSKMLTLEALQVMFDWDQKAEGEGKDAMDVDDEKEARPEPWTTPIGFREGMVSFLVRLASQALDASAKATLLPRSLQLLKLMVAPNGWVDVTVGLRFFSKFLDHNELNTEAALSQAVAAAKVVEVLAADQSDDWYLSNCSVLHRLVRKGLLSEDTTLHEALYPIFHRLVKLFPLPKEDDESAQQEEIGDFHSFITTTVLKGLKDGISQTGAILMLKSVVEVTPERVEIFGSPLSKLLGKLSRDHLQSTPAAVGYEANAKLLASMLTTCVPTIAHLSTDPRKMVVHSLGYLGEKSKSPLILRCVLDICTDWIFNNQDLHPQPKDKALLTSRLAALESRNDAIYSQYLELILKIYSDPSLRRSDLTNKLESSFLLGCRAKDTVLRQRFLELYDSSIQRSLMGRLTFILGVQNWECLADQNWIPVALYLLLGATNLDTPLLVDKKNGGVDSIAALGRRQKSANIIRPLQKLLCCDPETAHQYWISLFSRAWECLGRREQSDLTLHMITLLSKEHHIKQAEVRPNVIQTLLSGIQACSPPMLLPPHLIKYLAKTFGAWHAGLEILTTSLDSARDDEPSIRDYIYDSLAELYGELSETDMFYGIWRRRCLLPDTNAAIALEQNGMWEQACTAYEVAQSKAKNGILPFSEPEYCLWEDHWVEAAQKLQQWDSLYELGKSEQDAGLMLEAAWACKNWTEERDIIDPLISQLPDVATPRHLVFQAFNSLLKAPAPLEKNVEFQKIHDEALQLALRKWAALPSPMSAAHVPLLQHFQQLVELQEAVQIFGSLSTTNAQNLEKKSSELKMVMQTWRDRLPNKHDDISVWSDLVAWRQNVFHAINKVYVPLIPTNQAPGANSTTSTYGYRGYHETAWIINRFAHVARKHDLLDVCFTQLTKIYTLPNIEISEAFLKLREQARCHYQRPGDLQAGMEVINSTNLMYFSQTQKAEFFTLKGMFFGRFGRKEDANDAFGAAVQLDMSQAKAWSEWGKFHDLLFQEQPTDLAHASNALRCYFNAVGGYKNGKCRPLLVRILWLLSIDDMSYTVARAFDTYSGDAAFWFWIPLIPQLCVSISQREWKQARHILLNLAKLYPQALFYHLRLTREDNFAARKAAAIYAARNPSAAGHQPNGQQANHPPSEQTGDHQAVNGAQQHLDHTGRQPGEHIEEVVQILKTAFPLLTVAMETMVDQIQGKFKASFEEDVYRHICLLMHEAVAQFVVRVNEADFTGERPAGIIVNLTRITGSLPLGSPIRHEFEEELLKPVLSMEEYIFRLQGWRDRFERTLDSRPTSQALDTLSHYLTEFQYGKVDEIEVPGQYSEDRDNNQNFVKIQKFVPKYDHVRSNGNAWKRITVRGSDSSRTSFLVQLPLNTVRHWRRDERTMQLLRTWNGTLQRKKESRRRNLSIHVPITVACSGILRLYQNDASYVNLGDILDTYSASNKLSREQPVLAAGKKVMQVLKDFRQTYERQPSKAEYVSLRKEIYDEIVAKYVPEDILTNYMIRTMATPGDLWRMRKQFTLQLAACSFSTYVLCLSYRYPSRFSVSCSTGLMTMLDLIPGIGQSPNTPSGPGHAVFSTTDVVPFRFTPNLQHFVTPIGMEGLLPAGLMAIGRSLTEPMFDLDQQLALFGRDEIHTLAQSKPHLAKPTDQDLYMQVKDLLEGVVKRAEVTACKVERDQAINSGPGSGVVVMQTAINLISGATNPMQLTKMGDMYTPWF</sequence>
<dbReference type="InterPro" id="IPR046805">
    <property type="entry name" value="Tra1_ring"/>
</dbReference>